<proteinExistence type="predicted"/>
<dbReference type="InterPro" id="IPR004564">
    <property type="entry name" value="OM_lipoprot_carrier_LolA-like"/>
</dbReference>
<dbReference type="SUPFAM" id="SSF89392">
    <property type="entry name" value="Prokaryotic lipoproteins and lipoprotein localization factors"/>
    <property type="match status" value="1"/>
</dbReference>
<gene>
    <name evidence="2" type="ORF">EMQ_2429</name>
</gene>
<protein>
    <recommendedName>
        <fullName evidence="4">Fatty acyl CoA synthetase</fullName>
    </recommendedName>
</protein>
<accession>A0AB33II93</accession>
<sequence>MKASARLACALLVLSFGSTVPIMMDRAVAQENLLTSSALADTILSRIGAVHARENRFHEVRVLAALTKPLESNGTLKWRAPDYLEKLTEAPRREDLIINGESVTVARGAAQPQILDTARNPELQLLADTLRAPLSGNIVLLRRYYHVSASGNEGSSWTLTLVPATADVAKLLKKVVITGTNNAITQLEILQANGDSQTITISL</sequence>
<evidence type="ECO:0000256" key="1">
    <source>
        <dbReference type="ARBA" id="ARBA00022729"/>
    </source>
</evidence>
<dbReference type="RefSeq" id="WP_010665972.1">
    <property type="nucleotide sequence ID" value="NZ_AP023410.1"/>
</dbReference>
<reference evidence="2 3" key="1">
    <citation type="journal article" date="2011" name="Microbiology">
        <title>Transcriptome response to different carbon sources in Acetobacter aceti.</title>
        <authorList>
            <person name="Sakurai K."/>
            <person name="Arai H."/>
            <person name="Ishii M."/>
            <person name="Igarashi Y."/>
        </authorList>
    </citation>
    <scope>NUCLEOTIDE SEQUENCE [LARGE SCALE GENOMIC DNA]</scope>
    <source>
        <strain evidence="2 3">NBRC 14818</strain>
    </source>
</reference>
<evidence type="ECO:0008006" key="4">
    <source>
        <dbReference type="Google" id="ProtNLM"/>
    </source>
</evidence>
<keyword evidence="1" id="KW-0732">Signal</keyword>
<evidence type="ECO:0000313" key="2">
    <source>
        <dbReference type="EMBL" id="BCK76823.1"/>
    </source>
</evidence>
<keyword evidence="3" id="KW-1185">Reference proteome</keyword>
<dbReference type="CDD" id="cd16325">
    <property type="entry name" value="LolA"/>
    <property type="match status" value="1"/>
</dbReference>
<dbReference type="Proteomes" id="UP000516424">
    <property type="component" value="Chromosome"/>
</dbReference>
<dbReference type="Pfam" id="PF19574">
    <property type="entry name" value="LolA_3"/>
    <property type="match status" value="1"/>
</dbReference>
<dbReference type="InterPro" id="IPR029046">
    <property type="entry name" value="LolA/LolB/LppX"/>
</dbReference>
<dbReference type="Gene3D" id="2.50.20.10">
    <property type="entry name" value="Lipoprotein localisation LolA/LolB/LppX"/>
    <property type="match status" value="1"/>
</dbReference>
<evidence type="ECO:0000313" key="3">
    <source>
        <dbReference type="Proteomes" id="UP000516424"/>
    </source>
</evidence>
<name>A0AB33II93_ACEAC</name>
<dbReference type="EMBL" id="AP023410">
    <property type="protein sequence ID" value="BCK76823.1"/>
    <property type="molecule type" value="Genomic_DNA"/>
</dbReference>
<organism evidence="2 3">
    <name type="scientific">Acetobacter aceti NBRC 14818</name>
    <dbReference type="NCBI Taxonomy" id="887700"/>
    <lineage>
        <taxon>Bacteria</taxon>
        <taxon>Pseudomonadati</taxon>
        <taxon>Pseudomonadota</taxon>
        <taxon>Alphaproteobacteria</taxon>
        <taxon>Acetobacterales</taxon>
        <taxon>Acetobacteraceae</taxon>
        <taxon>Acetobacter</taxon>
        <taxon>Acetobacter subgen. Acetobacter</taxon>
    </lineage>
</organism>
<dbReference type="AlphaFoldDB" id="A0AB33II93"/>